<evidence type="ECO:0000256" key="1">
    <source>
        <dbReference type="ARBA" id="ARBA00001163"/>
    </source>
</evidence>
<dbReference type="EMBL" id="OBEG01000002">
    <property type="protein sequence ID" value="SNY81366.1"/>
    <property type="molecule type" value="Genomic_DNA"/>
</dbReference>
<feature type="domain" description="Oxo-4-hydroxy-4-carboxy-5-ureidoimidazoline decarboxylase" evidence="7">
    <location>
        <begin position="13"/>
        <end position="160"/>
    </location>
</feature>
<keyword evidence="5" id="KW-0210">Decarboxylase</keyword>
<comment type="catalytic activity">
    <reaction evidence="1">
        <text>5-hydroxy-2-oxo-4-ureido-2,5-dihydro-1H-imidazole-5-carboxylate + H(+) = (S)-allantoin + CO2</text>
        <dbReference type="Rhea" id="RHEA:26301"/>
        <dbReference type="ChEBI" id="CHEBI:15378"/>
        <dbReference type="ChEBI" id="CHEBI:15678"/>
        <dbReference type="ChEBI" id="CHEBI:16526"/>
        <dbReference type="ChEBI" id="CHEBI:58639"/>
        <dbReference type="EC" id="4.1.1.97"/>
    </reaction>
</comment>
<dbReference type="InterPro" id="IPR018020">
    <property type="entry name" value="OHCU_decarboxylase"/>
</dbReference>
<dbReference type="PANTHER" id="PTHR43466">
    <property type="entry name" value="2-OXO-4-HYDROXY-4-CARBOXY-5-UREIDOIMIDAZOLINE DECARBOXYLASE-RELATED"/>
    <property type="match status" value="1"/>
</dbReference>
<dbReference type="InterPro" id="IPR017595">
    <property type="entry name" value="OHCU_decarboxylase-2"/>
</dbReference>
<accession>A0A285LCN3</accession>
<keyword evidence="6" id="KW-0456">Lyase</keyword>
<reference evidence="8 9" key="1">
    <citation type="submission" date="2017-09" db="EMBL/GenBank/DDBJ databases">
        <authorList>
            <person name="Ehlers B."/>
            <person name="Leendertz F.H."/>
        </authorList>
    </citation>
    <scope>NUCLEOTIDE SEQUENCE [LARGE SCALE GENOMIC DNA]</scope>
    <source>
        <strain evidence="8 9">DSM 45537</strain>
    </source>
</reference>
<dbReference type="GO" id="GO:0051997">
    <property type="term" value="F:2-oxo-4-hydroxy-4-carboxy-5-ureidoimidazoline decarboxylase activity"/>
    <property type="evidence" value="ECO:0007669"/>
    <property type="project" value="UniProtKB-EC"/>
</dbReference>
<dbReference type="Pfam" id="PF09349">
    <property type="entry name" value="OHCU_decarbox"/>
    <property type="match status" value="1"/>
</dbReference>
<keyword evidence="4" id="KW-0659">Purine metabolism</keyword>
<dbReference type="GO" id="GO:0006144">
    <property type="term" value="P:purine nucleobase metabolic process"/>
    <property type="evidence" value="ECO:0007669"/>
    <property type="project" value="UniProtKB-KW"/>
</dbReference>
<evidence type="ECO:0000313" key="9">
    <source>
        <dbReference type="Proteomes" id="UP000219565"/>
    </source>
</evidence>
<organism evidence="8 9">
    <name type="scientific">Nocardia amikacinitolerans</name>
    <dbReference type="NCBI Taxonomy" id="756689"/>
    <lineage>
        <taxon>Bacteria</taxon>
        <taxon>Bacillati</taxon>
        <taxon>Actinomycetota</taxon>
        <taxon>Actinomycetes</taxon>
        <taxon>Mycobacteriales</taxon>
        <taxon>Nocardiaceae</taxon>
        <taxon>Nocardia</taxon>
    </lineage>
</organism>
<keyword evidence="9" id="KW-1185">Reference proteome</keyword>
<proteinExistence type="predicted"/>
<name>A0A285LCN3_9NOCA</name>
<evidence type="ECO:0000256" key="3">
    <source>
        <dbReference type="ARBA" id="ARBA00012257"/>
    </source>
</evidence>
<dbReference type="PANTHER" id="PTHR43466:SF1">
    <property type="entry name" value="2-OXO-4-HYDROXY-4-CARBOXY-5-UREIDOIMIDAZOLINE DECARBOXYLASE-RELATED"/>
    <property type="match status" value="1"/>
</dbReference>
<comment type="pathway">
    <text evidence="2">Purine metabolism; urate degradation; (S)-allantoin from urate: step 3/3.</text>
</comment>
<dbReference type="GO" id="GO:0019628">
    <property type="term" value="P:urate catabolic process"/>
    <property type="evidence" value="ECO:0007669"/>
    <property type="project" value="TreeGrafter"/>
</dbReference>
<dbReference type="InterPro" id="IPR036778">
    <property type="entry name" value="OHCU_decarboxylase_sf"/>
</dbReference>
<dbReference type="NCBIfam" id="NF010372">
    <property type="entry name" value="PRK13798.1"/>
    <property type="match status" value="1"/>
</dbReference>
<dbReference type="OrthoDB" id="5243781at2"/>
<dbReference type="Gene3D" id="1.10.3330.10">
    <property type="entry name" value="Oxo-4-hydroxy-4-carboxy-5-ureidoimidazoline decarboxylase"/>
    <property type="match status" value="1"/>
</dbReference>
<dbReference type="STRING" id="1379680.GCA_001612615_05802"/>
<protein>
    <recommendedName>
        <fullName evidence="3">2-oxo-4-hydroxy-4-carboxy-5-ureidoimidazoline decarboxylase</fullName>
        <ecNumber evidence="3">4.1.1.97</ecNumber>
    </recommendedName>
</protein>
<dbReference type="Proteomes" id="UP000219565">
    <property type="component" value="Unassembled WGS sequence"/>
</dbReference>
<dbReference type="RefSeq" id="WP_097245286.1">
    <property type="nucleotide sequence ID" value="NZ_OBEG01000002.1"/>
</dbReference>
<dbReference type="EC" id="4.1.1.97" evidence="3"/>
<dbReference type="SUPFAM" id="SSF158694">
    <property type="entry name" value="UraD-Like"/>
    <property type="match status" value="1"/>
</dbReference>
<evidence type="ECO:0000256" key="5">
    <source>
        <dbReference type="ARBA" id="ARBA00022793"/>
    </source>
</evidence>
<sequence length="167" mass="17944">MTDEPAGITEFDALSNAAAADALLACCASPVWVGGMLAGRPYRSAARLYETADAVLAALPEDEIDRALAGHPRIGERTDNTTSAREQSGVAEATDAVRAALAEGNRAYEQRFGHRYLVCATGRSGAELLDLLTARLRNDPATERTVMRTELAKINRIRLRRMLGESG</sequence>
<evidence type="ECO:0000259" key="7">
    <source>
        <dbReference type="Pfam" id="PF09349"/>
    </source>
</evidence>
<dbReference type="NCBIfam" id="TIGR03180">
    <property type="entry name" value="UraD_2"/>
    <property type="match status" value="1"/>
</dbReference>
<evidence type="ECO:0000256" key="4">
    <source>
        <dbReference type="ARBA" id="ARBA00022631"/>
    </source>
</evidence>
<dbReference type="AlphaFoldDB" id="A0A285LCN3"/>
<evidence type="ECO:0000313" key="8">
    <source>
        <dbReference type="EMBL" id="SNY81366.1"/>
    </source>
</evidence>
<gene>
    <name evidence="8" type="ORF">SAMN04244553_2960</name>
</gene>
<evidence type="ECO:0000256" key="6">
    <source>
        <dbReference type="ARBA" id="ARBA00023239"/>
    </source>
</evidence>
<evidence type="ECO:0000256" key="2">
    <source>
        <dbReference type="ARBA" id="ARBA00004754"/>
    </source>
</evidence>